<dbReference type="EMBL" id="JARJCW010000116">
    <property type="protein sequence ID" value="KAJ7192718.1"/>
    <property type="molecule type" value="Genomic_DNA"/>
</dbReference>
<protein>
    <submittedName>
        <fullName evidence="2">Uncharacterized protein</fullName>
    </submittedName>
</protein>
<feature type="non-terminal residue" evidence="2">
    <location>
        <position position="223"/>
    </location>
</feature>
<reference evidence="2" key="1">
    <citation type="submission" date="2023-03" db="EMBL/GenBank/DDBJ databases">
        <title>Massive genome expansion in bonnet fungi (Mycena s.s.) driven by repeated elements and novel gene families across ecological guilds.</title>
        <authorList>
            <consortium name="Lawrence Berkeley National Laboratory"/>
            <person name="Harder C.B."/>
            <person name="Miyauchi S."/>
            <person name="Viragh M."/>
            <person name="Kuo A."/>
            <person name="Thoen E."/>
            <person name="Andreopoulos B."/>
            <person name="Lu D."/>
            <person name="Skrede I."/>
            <person name="Drula E."/>
            <person name="Henrissat B."/>
            <person name="Morin E."/>
            <person name="Kohler A."/>
            <person name="Barry K."/>
            <person name="LaButti K."/>
            <person name="Morin E."/>
            <person name="Salamov A."/>
            <person name="Lipzen A."/>
            <person name="Mereny Z."/>
            <person name="Hegedus B."/>
            <person name="Baldrian P."/>
            <person name="Stursova M."/>
            <person name="Weitz H."/>
            <person name="Taylor A."/>
            <person name="Grigoriev I.V."/>
            <person name="Nagy L.G."/>
            <person name="Martin F."/>
            <person name="Kauserud H."/>
        </authorList>
    </citation>
    <scope>NUCLEOTIDE SEQUENCE</scope>
    <source>
        <strain evidence="2">9144</strain>
    </source>
</reference>
<organism evidence="2 3">
    <name type="scientific">Mycena pura</name>
    <dbReference type="NCBI Taxonomy" id="153505"/>
    <lineage>
        <taxon>Eukaryota</taxon>
        <taxon>Fungi</taxon>
        <taxon>Dikarya</taxon>
        <taxon>Basidiomycota</taxon>
        <taxon>Agaricomycotina</taxon>
        <taxon>Agaricomycetes</taxon>
        <taxon>Agaricomycetidae</taxon>
        <taxon>Agaricales</taxon>
        <taxon>Marasmiineae</taxon>
        <taxon>Mycenaceae</taxon>
        <taxon>Mycena</taxon>
    </lineage>
</organism>
<dbReference type="AlphaFoldDB" id="A0AAD6Y3J9"/>
<evidence type="ECO:0000313" key="3">
    <source>
        <dbReference type="Proteomes" id="UP001219525"/>
    </source>
</evidence>
<accession>A0AAD6Y3J9</accession>
<proteinExistence type="predicted"/>
<dbReference type="Proteomes" id="UP001219525">
    <property type="component" value="Unassembled WGS sequence"/>
</dbReference>
<name>A0AAD6Y3J9_9AGAR</name>
<evidence type="ECO:0000256" key="1">
    <source>
        <dbReference type="SAM" id="MobiDB-lite"/>
    </source>
</evidence>
<keyword evidence="3" id="KW-1185">Reference proteome</keyword>
<evidence type="ECO:0000313" key="2">
    <source>
        <dbReference type="EMBL" id="KAJ7192718.1"/>
    </source>
</evidence>
<sequence>MSKSRPGHCLRRRGRWEGVSAMAGEGHAGDGMPMPALNAHAHARHAKFKLRLAGHARTELIDISTYLYNSHLPAIILHPKFSVLWYIFSSKAHLTNPLAMKKLNWAGKFQDRCVVIGTVRSYGPSAPAPLASHIVFFAGSRRPARRAELGRRHRRRRHPRSELATTGDVEEDDVEALRLSIILPEVLPTVPEVLTVPEVPLAEVLLALLTGLLDGSVSTVTTA</sequence>
<comment type="caution">
    <text evidence="2">The sequence shown here is derived from an EMBL/GenBank/DDBJ whole genome shotgun (WGS) entry which is preliminary data.</text>
</comment>
<gene>
    <name evidence="2" type="ORF">GGX14DRAFT_594039</name>
</gene>
<feature type="region of interest" description="Disordered" evidence="1">
    <location>
        <begin position="147"/>
        <end position="169"/>
    </location>
</feature>